<accession>A0AAN9G6B9</accession>
<feature type="region of interest" description="Disordered" evidence="1">
    <location>
        <begin position="624"/>
        <end position="643"/>
    </location>
</feature>
<dbReference type="Proteomes" id="UP001374579">
    <property type="component" value="Unassembled WGS sequence"/>
</dbReference>
<keyword evidence="4" id="KW-1185">Reference proteome</keyword>
<feature type="compositionally biased region" description="Pro residues" evidence="1">
    <location>
        <begin position="134"/>
        <end position="144"/>
    </location>
</feature>
<feature type="region of interest" description="Disordered" evidence="1">
    <location>
        <begin position="356"/>
        <end position="391"/>
    </location>
</feature>
<dbReference type="PANTHER" id="PTHR34920:SF1">
    <property type="entry name" value="B-CELL LYMPHOMA_LEUKEMIA 10"/>
    <property type="match status" value="1"/>
</dbReference>
<dbReference type="PANTHER" id="PTHR34920">
    <property type="entry name" value="B-CELL LYMPHOMA/LEUKEMIA 10"/>
    <property type="match status" value="1"/>
</dbReference>
<evidence type="ECO:0000256" key="1">
    <source>
        <dbReference type="SAM" id="MobiDB-lite"/>
    </source>
</evidence>
<protein>
    <recommendedName>
        <fullName evidence="2">CARD domain-containing protein</fullName>
    </recommendedName>
</protein>
<dbReference type="GO" id="GO:0005829">
    <property type="term" value="C:cytosol"/>
    <property type="evidence" value="ECO:0007669"/>
    <property type="project" value="TreeGrafter"/>
</dbReference>
<dbReference type="GO" id="GO:0019209">
    <property type="term" value="F:kinase activator activity"/>
    <property type="evidence" value="ECO:0007669"/>
    <property type="project" value="TreeGrafter"/>
</dbReference>
<feature type="compositionally biased region" description="Basic and acidic residues" evidence="1">
    <location>
        <begin position="601"/>
        <end position="612"/>
    </location>
</feature>
<feature type="domain" description="CARD" evidence="2">
    <location>
        <begin position="19"/>
        <end position="109"/>
    </location>
</feature>
<gene>
    <name evidence="3" type="ORF">V1264_006879</name>
</gene>
<organism evidence="3 4">
    <name type="scientific">Littorina saxatilis</name>
    <dbReference type="NCBI Taxonomy" id="31220"/>
    <lineage>
        <taxon>Eukaryota</taxon>
        <taxon>Metazoa</taxon>
        <taxon>Spiralia</taxon>
        <taxon>Lophotrochozoa</taxon>
        <taxon>Mollusca</taxon>
        <taxon>Gastropoda</taxon>
        <taxon>Caenogastropoda</taxon>
        <taxon>Littorinimorpha</taxon>
        <taxon>Littorinoidea</taxon>
        <taxon>Littorinidae</taxon>
        <taxon>Littorina</taxon>
    </lineage>
</organism>
<proteinExistence type="predicted"/>
<reference evidence="3 4" key="1">
    <citation type="submission" date="2024-02" db="EMBL/GenBank/DDBJ databases">
        <title>Chromosome-scale genome assembly of the rough periwinkle Littorina saxatilis.</title>
        <authorList>
            <person name="De Jode A."/>
            <person name="Faria R."/>
            <person name="Formenti G."/>
            <person name="Sims Y."/>
            <person name="Smith T.P."/>
            <person name="Tracey A."/>
            <person name="Wood J.M.D."/>
            <person name="Zagrodzka Z.B."/>
            <person name="Johannesson K."/>
            <person name="Butlin R.K."/>
            <person name="Leder E.H."/>
        </authorList>
    </citation>
    <scope>NUCLEOTIDE SEQUENCE [LARGE SCALE GENOMIC DNA]</scope>
    <source>
        <strain evidence="3">Snail1</strain>
        <tissue evidence="3">Muscle</tissue>
    </source>
</reference>
<evidence type="ECO:0000313" key="4">
    <source>
        <dbReference type="Proteomes" id="UP001374579"/>
    </source>
</evidence>
<dbReference type="InterPro" id="IPR001315">
    <property type="entry name" value="CARD"/>
</dbReference>
<feature type="region of interest" description="Disordered" evidence="1">
    <location>
        <begin position="276"/>
        <end position="301"/>
    </location>
</feature>
<dbReference type="SUPFAM" id="SSF47986">
    <property type="entry name" value="DEATH domain"/>
    <property type="match status" value="1"/>
</dbReference>
<dbReference type="Pfam" id="PF00619">
    <property type="entry name" value="CARD"/>
    <property type="match status" value="1"/>
</dbReference>
<comment type="caution">
    <text evidence="3">The sequence shown here is derived from an EMBL/GenBank/DDBJ whole genome shotgun (WGS) entry which is preliminary data.</text>
</comment>
<dbReference type="InterPro" id="IPR011029">
    <property type="entry name" value="DEATH-like_dom_sf"/>
</dbReference>
<dbReference type="PROSITE" id="PS50209">
    <property type="entry name" value="CARD"/>
    <property type="match status" value="1"/>
</dbReference>
<dbReference type="AlphaFoldDB" id="A0AAN9G6B9"/>
<evidence type="ECO:0000259" key="2">
    <source>
        <dbReference type="PROSITE" id="PS50209"/>
    </source>
</evidence>
<feature type="compositionally biased region" description="Low complexity" evidence="1">
    <location>
        <begin position="276"/>
        <end position="298"/>
    </location>
</feature>
<evidence type="ECO:0000313" key="3">
    <source>
        <dbReference type="EMBL" id="KAK7095480.1"/>
    </source>
</evidence>
<dbReference type="Gene3D" id="1.10.533.10">
    <property type="entry name" value="Death Domain, Fas"/>
    <property type="match status" value="1"/>
</dbReference>
<feature type="region of interest" description="Disordered" evidence="1">
    <location>
        <begin position="500"/>
        <end position="528"/>
    </location>
</feature>
<name>A0AAN9G6B9_9CAEN</name>
<dbReference type="EMBL" id="JBAMIC010000018">
    <property type="protein sequence ID" value="KAK7095480.1"/>
    <property type="molecule type" value="Genomic_DNA"/>
</dbReference>
<dbReference type="InterPro" id="IPR033238">
    <property type="entry name" value="BCL10/E10"/>
</dbReference>
<dbReference type="GO" id="GO:0003713">
    <property type="term" value="F:transcription coactivator activity"/>
    <property type="evidence" value="ECO:0007669"/>
    <property type="project" value="TreeGrafter"/>
</dbReference>
<dbReference type="GO" id="GO:0002250">
    <property type="term" value="P:adaptive immune response"/>
    <property type="evidence" value="ECO:0007669"/>
    <property type="project" value="TreeGrafter"/>
</dbReference>
<dbReference type="GO" id="GO:0032449">
    <property type="term" value="C:CBM complex"/>
    <property type="evidence" value="ECO:0007669"/>
    <property type="project" value="TreeGrafter"/>
</dbReference>
<dbReference type="GO" id="GO:0051059">
    <property type="term" value="F:NF-kappaB binding"/>
    <property type="evidence" value="ECO:0007669"/>
    <property type="project" value="TreeGrafter"/>
</dbReference>
<dbReference type="GO" id="GO:0043422">
    <property type="term" value="F:protein kinase B binding"/>
    <property type="evidence" value="ECO:0007669"/>
    <property type="project" value="TreeGrafter"/>
</dbReference>
<dbReference type="GO" id="GO:2001238">
    <property type="term" value="P:positive regulation of extrinsic apoptotic signaling pathway"/>
    <property type="evidence" value="ECO:0007669"/>
    <property type="project" value="TreeGrafter"/>
</dbReference>
<feature type="compositionally biased region" description="Low complexity" evidence="1">
    <location>
        <begin position="160"/>
        <end position="174"/>
    </location>
</feature>
<dbReference type="GO" id="GO:0006915">
    <property type="term" value="P:apoptotic process"/>
    <property type="evidence" value="ECO:0007669"/>
    <property type="project" value="InterPro"/>
</dbReference>
<feature type="region of interest" description="Disordered" evidence="1">
    <location>
        <begin position="589"/>
        <end position="612"/>
    </location>
</feature>
<feature type="region of interest" description="Disordered" evidence="1">
    <location>
        <begin position="129"/>
        <end position="174"/>
    </location>
</feature>
<sequence length="643" mass="68394">MNGRVQMIPQHSLSEDDLKAHLKCEVLEAQRKQLARCLIPDRHMDFLRSKYMLSEEDCEEISHPPTRQKRASKFLDILAKKGGAEAYDALCAALREEGTQTFLVKLLHEDFEKRLRLFRELVGQQRIDAGQLPISPPPIKPPRPPPHHRHGYIQPAVEHSSSGGSTVPVSPSSSCPGYASTLSSAAGWFDGGGEKEGASTGDKRQIVSEYLQSLTIRDEGTSGGAASSDLPSVISSMQVNCSTLSSSTGFSSLTSSGRPLSSDGLSASLETSTSWSLSPAISDPSLSSQSAPSAASQPTTGVPPIAIQVSEASGDHTINRPPRCHQRLSSRGSLQEMDMSLSPDIRSSTDLPSFIVTPADRPQPVENEEVATESEAVEHEEACPESSPMGGASFFASLDNQSLVQPPVSEDERHSGDRILCQTAVCDQEKALVKCLSSDDEKEEEEGNCSSSRECDVSLTSKHSLTHCESAGQLSCLSAAHNTERKTVNSSLSTCTANAALSSSGQHKDRSEATANSSKENGAGNCPLQHRGTCSMTSKQKEGAGCNSVTPNQGQSAFHTVGATGETASDSKCAASGDKVTEVNGEVCSMNGDQNQRAHSKVGDKSTLHNDDDKAISIVDGFTRQNRPSKHEASGFGLHSSKC</sequence>